<name>A0AAW9JUK7_CARML</name>
<dbReference type="Proteomes" id="UP001290462">
    <property type="component" value="Unassembled WGS sequence"/>
</dbReference>
<dbReference type="Pfam" id="PF13731">
    <property type="entry name" value="WxL"/>
    <property type="match status" value="1"/>
</dbReference>
<comment type="caution">
    <text evidence="4">The sequence shown here is derived from an EMBL/GenBank/DDBJ whole genome shotgun (WGS) entry which is preliminary data.</text>
</comment>
<feature type="chain" id="PRO_5043510906" evidence="2">
    <location>
        <begin position="19"/>
        <end position="230"/>
    </location>
</feature>
<proteinExistence type="predicted"/>
<sequence>MKNTILFSTLAITLALGAATTMGTEAKAAGADGTATVKMLTGNTDPTDPVKPVDPEDPDNGGTDQTGNLTIDYVSNITFGDLLVGSSVVTAGAKNESPYVQVTDKRGTNDSWIVNASLSAFKSADQTDELKGASIIFTNPTVEKGALDNPSTAPTSKGTVELSSGDVASKEIFSSTGTSGKGTWLNVWNNSGEVGSNNNVQISVPGGQGKADVTYSATLKWELASVPSTK</sequence>
<evidence type="ECO:0000256" key="2">
    <source>
        <dbReference type="SAM" id="SignalP"/>
    </source>
</evidence>
<gene>
    <name evidence="4" type="ORF">RAK27_11280</name>
</gene>
<feature type="region of interest" description="Disordered" evidence="1">
    <location>
        <begin position="40"/>
        <end position="67"/>
    </location>
</feature>
<evidence type="ECO:0000259" key="3">
    <source>
        <dbReference type="Pfam" id="PF13731"/>
    </source>
</evidence>
<protein>
    <submittedName>
        <fullName evidence="4">WxL domain-containing protein</fullName>
    </submittedName>
</protein>
<feature type="domain" description="WxL" evidence="3">
    <location>
        <begin position="29"/>
        <end position="227"/>
    </location>
</feature>
<feature type="signal peptide" evidence="2">
    <location>
        <begin position="1"/>
        <end position="18"/>
    </location>
</feature>
<evidence type="ECO:0000313" key="5">
    <source>
        <dbReference type="Proteomes" id="UP001290462"/>
    </source>
</evidence>
<evidence type="ECO:0000256" key="1">
    <source>
        <dbReference type="SAM" id="MobiDB-lite"/>
    </source>
</evidence>
<accession>A0AAW9JUK7</accession>
<evidence type="ECO:0000313" key="4">
    <source>
        <dbReference type="EMBL" id="MDZ5759243.1"/>
    </source>
</evidence>
<dbReference type="RefSeq" id="WP_322809121.1">
    <property type="nucleotide sequence ID" value="NZ_JAVBVO010000003.1"/>
</dbReference>
<organism evidence="4 5">
    <name type="scientific">Carnobacterium maltaromaticum</name>
    <name type="common">Carnobacterium piscicola</name>
    <dbReference type="NCBI Taxonomy" id="2751"/>
    <lineage>
        <taxon>Bacteria</taxon>
        <taxon>Bacillati</taxon>
        <taxon>Bacillota</taxon>
        <taxon>Bacilli</taxon>
        <taxon>Lactobacillales</taxon>
        <taxon>Carnobacteriaceae</taxon>
        <taxon>Carnobacterium</taxon>
    </lineage>
</organism>
<dbReference type="InterPro" id="IPR027994">
    <property type="entry name" value="WxL_dom"/>
</dbReference>
<reference evidence="4" key="1">
    <citation type="submission" date="2023-08" db="EMBL/GenBank/DDBJ databases">
        <title>Genomic characterization of piscicolin 126 produced by Carnobacterium maltaromaticum CM22 strain isolated from salmon (Salmo salar).</title>
        <authorList>
            <person name="Gonzalez-Gragera E."/>
            <person name="Garcia-Lopez J.D."/>
            <person name="Teso-Perez C."/>
            <person name="Gimenez-Hernandez I."/>
            <person name="Peralta-Sanchez J.M."/>
            <person name="Valdivia E."/>
            <person name="Montalban-Lopez M."/>
            <person name="Martin-Platero A.M."/>
            <person name="Banos A."/>
            <person name="Martinez-Bueno M."/>
        </authorList>
    </citation>
    <scope>NUCLEOTIDE SEQUENCE</scope>
    <source>
        <strain evidence="4">CM22</strain>
    </source>
</reference>
<keyword evidence="2" id="KW-0732">Signal</keyword>
<dbReference type="AlphaFoldDB" id="A0AAW9JUK7"/>
<dbReference type="EMBL" id="JAVBVO010000003">
    <property type="protein sequence ID" value="MDZ5759243.1"/>
    <property type="molecule type" value="Genomic_DNA"/>
</dbReference>